<evidence type="ECO:0000256" key="12">
    <source>
        <dbReference type="SAM" id="Phobius"/>
    </source>
</evidence>
<evidence type="ECO:0000256" key="7">
    <source>
        <dbReference type="ARBA" id="ARBA00022741"/>
    </source>
</evidence>
<dbReference type="RefSeq" id="WP_245891369.1">
    <property type="nucleotide sequence ID" value="NZ_PVNE01000004.1"/>
</dbReference>
<dbReference type="SUPFAM" id="SSF47384">
    <property type="entry name" value="Homodimeric domain of signal transducing histidine kinase"/>
    <property type="match status" value="1"/>
</dbReference>
<dbReference type="SUPFAM" id="SSF158472">
    <property type="entry name" value="HAMP domain-like"/>
    <property type="match status" value="1"/>
</dbReference>
<dbReference type="SMART" id="SM00388">
    <property type="entry name" value="HisKA"/>
    <property type="match status" value="1"/>
</dbReference>
<dbReference type="InterPro" id="IPR003594">
    <property type="entry name" value="HATPase_dom"/>
</dbReference>
<evidence type="ECO:0000313" key="15">
    <source>
        <dbReference type="EMBL" id="PRX41909.1"/>
    </source>
</evidence>
<dbReference type="PRINTS" id="PR00344">
    <property type="entry name" value="BCTRLSENSOR"/>
</dbReference>
<evidence type="ECO:0000256" key="5">
    <source>
        <dbReference type="ARBA" id="ARBA00022553"/>
    </source>
</evidence>
<dbReference type="InterPro" id="IPR036890">
    <property type="entry name" value="HATPase_C_sf"/>
</dbReference>
<dbReference type="InterPro" id="IPR036097">
    <property type="entry name" value="HisK_dim/P_sf"/>
</dbReference>
<dbReference type="PANTHER" id="PTHR43711">
    <property type="entry name" value="TWO-COMPONENT HISTIDINE KINASE"/>
    <property type="match status" value="1"/>
</dbReference>
<evidence type="ECO:0000259" key="14">
    <source>
        <dbReference type="PROSITE" id="PS50885"/>
    </source>
</evidence>
<comment type="subcellular location">
    <subcellularLocation>
        <location evidence="2">Cell membrane</location>
        <topology evidence="2">Multi-pass membrane protein</topology>
    </subcellularLocation>
</comment>
<keyword evidence="16" id="KW-1185">Reference proteome</keyword>
<evidence type="ECO:0000256" key="9">
    <source>
        <dbReference type="ARBA" id="ARBA00022840"/>
    </source>
</evidence>
<evidence type="ECO:0000256" key="4">
    <source>
        <dbReference type="ARBA" id="ARBA00022475"/>
    </source>
</evidence>
<dbReference type="EMBL" id="PVNE01000004">
    <property type="protein sequence ID" value="PRX41909.1"/>
    <property type="molecule type" value="Genomic_DNA"/>
</dbReference>
<keyword evidence="6" id="KW-0808">Transferase</keyword>
<dbReference type="CDD" id="cd06225">
    <property type="entry name" value="HAMP"/>
    <property type="match status" value="1"/>
</dbReference>
<dbReference type="PROSITE" id="PS50885">
    <property type="entry name" value="HAMP"/>
    <property type="match status" value="1"/>
</dbReference>
<evidence type="ECO:0000256" key="1">
    <source>
        <dbReference type="ARBA" id="ARBA00000085"/>
    </source>
</evidence>
<dbReference type="AlphaFoldDB" id="A0A2T0LHR2"/>
<evidence type="ECO:0000313" key="16">
    <source>
        <dbReference type="Proteomes" id="UP000237797"/>
    </source>
</evidence>
<reference evidence="15 16" key="1">
    <citation type="submission" date="2018-03" db="EMBL/GenBank/DDBJ databases">
        <title>Genomic Encyclopedia of Archaeal and Bacterial Type Strains, Phase II (KMG-II): from individual species to whole genera.</title>
        <authorList>
            <person name="Goeker M."/>
        </authorList>
    </citation>
    <scope>NUCLEOTIDE SEQUENCE [LARGE SCALE GENOMIC DNA]</scope>
    <source>
        <strain evidence="15 16">DSM 44946</strain>
    </source>
</reference>
<dbReference type="InterPro" id="IPR004358">
    <property type="entry name" value="Sig_transdc_His_kin-like_C"/>
</dbReference>
<evidence type="ECO:0000256" key="8">
    <source>
        <dbReference type="ARBA" id="ARBA00022777"/>
    </source>
</evidence>
<accession>A0A2T0LHR2</accession>
<dbReference type="InterPro" id="IPR005467">
    <property type="entry name" value="His_kinase_dom"/>
</dbReference>
<feature type="transmembrane region" description="Helical" evidence="12">
    <location>
        <begin position="157"/>
        <end position="180"/>
    </location>
</feature>
<evidence type="ECO:0000256" key="11">
    <source>
        <dbReference type="ARBA" id="ARBA00023136"/>
    </source>
</evidence>
<evidence type="ECO:0000259" key="13">
    <source>
        <dbReference type="PROSITE" id="PS50109"/>
    </source>
</evidence>
<dbReference type="Proteomes" id="UP000237797">
    <property type="component" value="Unassembled WGS sequence"/>
</dbReference>
<dbReference type="InterPro" id="IPR003661">
    <property type="entry name" value="HisK_dim/P_dom"/>
</dbReference>
<dbReference type="Pfam" id="PF00512">
    <property type="entry name" value="HisKA"/>
    <property type="match status" value="1"/>
</dbReference>
<keyword evidence="12" id="KW-0812">Transmembrane</keyword>
<dbReference type="InterPro" id="IPR003660">
    <property type="entry name" value="HAMP_dom"/>
</dbReference>
<keyword evidence="12" id="KW-1133">Transmembrane helix</keyword>
<sequence>MNTPPTFRRQFIRLALSVILWSAATSTLIWLLLGLSTLSFFRPANFYEKQVPAILRFAEESGAKLLDPENRPLLEEEIPSEGVSYRVLPLRGGEGYGTLSPPEKANPEQWIRKVNTTETRDGRIYRYVPLSDGQGRLMGVLVLSYQISFLKANDSPLAAVVLVLAMATPFVTLAFFTYWFGRRLERRISPAIASLMEGATRVERRDLDFTLGEVGGTRELDALGKAFENMRRSLRASLETQWRAEQGRREMLAALAHDLFTPLTIILGHAENLLNRTSQEDERRHRSLRAIQTNARRAIRMLEEMQEANRLERPDFSLSPSPLDLGAYLTEKKEEYLSLCSQMGIRLHFSLEDFRRHPRPMRVDGHRLSQILDNVITNALRYTPARGEIRWRVLLDEEGVEMEITDTGPGLSEKDLRHLFQPFYRGDPARKSGSGHAGLGMYIAKTLAEKHGGWITAGNAPEGGARFRFRIAEL</sequence>
<dbReference type="CDD" id="cd00075">
    <property type="entry name" value="HATPase"/>
    <property type="match status" value="1"/>
</dbReference>
<keyword evidence="9" id="KW-0067">ATP-binding</keyword>
<feature type="domain" description="HAMP" evidence="14">
    <location>
        <begin position="186"/>
        <end position="239"/>
    </location>
</feature>
<dbReference type="PANTHER" id="PTHR43711:SF1">
    <property type="entry name" value="HISTIDINE KINASE 1"/>
    <property type="match status" value="1"/>
</dbReference>
<keyword evidence="11 12" id="KW-0472">Membrane</keyword>
<evidence type="ECO:0000256" key="6">
    <source>
        <dbReference type="ARBA" id="ARBA00022679"/>
    </source>
</evidence>
<gene>
    <name evidence="15" type="ORF">CLV97_104149</name>
</gene>
<dbReference type="PROSITE" id="PS50109">
    <property type="entry name" value="HIS_KIN"/>
    <property type="match status" value="1"/>
</dbReference>
<comment type="caution">
    <text evidence="15">The sequence shown here is derived from an EMBL/GenBank/DDBJ whole genome shotgun (WGS) entry which is preliminary data.</text>
</comment>
<dbReference type="SMART" id="SM00387">
    <property type="entry name" value="HATPase_c"/>
    <property type="match status" value="1"/>
</dbReference>
<feature type="domain" description="Histidine kinase" evidence="13">
    <location>
        <begin position="254"/>
        <end position="474"/>
    </location>
</feature>
<keyword evidence="4" id="KW-1003">Cell membrane</keyword>
<dbReference type="GO" id="GO:0005524">
    <property type="term" value="F:ATP binding"/>
    <property type="evidence" value="ECO:0007669"/>
    <property type="project" value="UniProtKB-KW"/>
</dbReference>
<dbReference type="Gene3D" id="1.10.287.130">
    <property type="match status" value="1"/>
</dbReference>
<dbReference type="SMART" id="SM00304">
    <property type="entry name" value="HAMP"/>
    <property type="match status" value="1"/>
</dbReference>
<dbReference type="EC" id="2.7.13.3" evidence="3"/>
<dbReference type="GO" id="GO:0000155">
    <property type="term" value="F:phosphorelay sensor kinase activity"/>
    <property type="evidence" value="ECO:0007669"/>
    <property type="project" value="InterPro"/>
</dbReference>
<dbReference type="Gene3D" id="3.30.565.10">
    <property type="entry name" value="Histidine kinase-like ATPase, C-terminal domain"/>
    <property type="match status" value="1"/>
</dbReference>
<organism evidence="15 16">
    <name type="scientific">Planifilum fimeticola</name>
    <dbReference type="NCBI Taxonomy" id="201975"/>
    <lineage>
        <taxon>Bacteria</taxon>
        <taxon>Bacillati</taxon>
        <taxon>Bacillota</taxon>
        <taxon>Bacilli</taxon>
        <taxon>Bacillales</taxon>
        <taxon>Thermoactinomycetaceae</taxon>
        <taxon>Planifilum</taxon>
    </lineage>
</organism>
<dbReference type="SUPFAM" id="SSF55874">
    <property type="entry name" value="ATPase domain of HSP90 chaperone/DNA topoisomerase II/histidine kinase"/>
    <property type="match status" value="1"/>
</dbReference>
<evidence type="ECO:0000256" key="2">
    <source>
        <dbReference type="ARBA" id="ARBA00004651"/>
    </source>
</evidence>
<evidence type="ECO:0000256" key="10">
    <source>
        <dbReference type="ARBA" id="ARBA00023012"/>
    </source>
</evidence>
<comment type="catalytic activity">
    <reaction evidence="1">
        <text>ATP + protein L-histidine = ADP + protein N-phospho-L-histidine.</text>
        <dbReference type="EC" id="2.7.13.3"/>
    </reaction>
</comment>
<keyword evidence="10" id="KW-0902">Two-component regulatory system</keyword>
<dbReference type="CDD" id="cd00082">
    <property type="entry name" value="HisKA"/>
    <property type="match status" value="1"/>
</dbReference>
<dbReference type="Gene3D" id="6.10.340.10">
    <property type="match status" value="1"/>
</dbReference>
<dbReference type="InterPro" id="IPR050736">
    <property type="entry name" value="Sensor_HK_Regulatory"/>
</dbReference>
<keyword evidence="8 15" id="KW-0418">Kinase</keyword>
<name>A0A2T0LHR2_9BACL</name>
<keyword evidence="7" id="KW-0547">Nucleotide-binding</keyword>
<evidence type="ECO:0000256" key="3">
    <source>
        <dbReference type="ARBA" id="ARBA00012438"/>
    </source>
</evidence>
<keyword evidence="5" id="KW-0597">Phosphoprotein</keyword>
<dbReference type="GO" id="GO:0005886">
    <property type="term" value="C:plasma membrane"/>
    <property type="evidence" value="ECO:0007669"/>
    <property type="project" value="UniProtKB-SubCell"/>
</dbReference>
<feature type="transmembrane region" description="Helical" evidence="12">
    <location>
        <begin position="12"/>
        <end position="33"/>
    </location>
</feature>
<dbReference type="Pfam" id="PF02518">
    <property type="entry name" value="HATPase_c"/>
    <property type="match status" value="1"/>
</dbReference>
<proteinExistence type="predicted"/>
<protein>
    <recommendedName>
        <fullName evidence="3">histidine kinase</fullName>
        <ecNumber evidence="3">2.7.13.3</ecNumber>
    </recommendedName>
</protein>